<reference evidence="3 4" key="1">
    <citation type="submission" date="2018-06" db="EMBL/GenBank/DDBJ databases">
        <authorList>
            <consortium name="Pathogen Informatics"/>
            <person name="Doyle S."/>
        </authorList>
    </citation>
    <scope>NUCLEOTIDE SEQUENCE [LARGE SCALE GENOMIC DNA]</scope>
    <source>
        <strain evidence="3 4">NCTC11997</strain>
    </source>
</reference>
<name>A0A378XCE8_9BURK</name>
<dbReference type="InterPro" id="IPR000015">
    <property type="entry name" value="Fimb_usher"/>
</dbReference>
<dbReference type="STRING" id="1122619.GCA_000373745_00628"/>
<proteinExistence type="predicted"/>
<evidence type="ECO:0000313" key="3">
    <source>
        <dbReference type="EMBL" id="SUA51337.1"/>
    </source>
</evidence>
<evidence type="ECO:0000313" key="4">
    <source>
        <dbReference type="Proteomes" id="UP000254603"/>
    </source>
</evidence>
<gene>
    <name evidence="3" type="primary">caf1A</name>
    <name evidence="2" type="ORF">I6G29_02545</name>
    <name evidence="3" type="ORF">NCTC11997_00558</name>
</gene>
<reference evidence="2 5" key="2">
    <citation type="submission" date="2020-12" db="EMBL/GenBank/DDBJ databases">
        <title>FDA dAtabase for Regulatory Grade micrObial Sequences (FDA-ARGOS): Supporting development and validation of Infectious Disease Dx tests.</title>
        <authorList>
            <person name="Sproer C."/>
            <person name="Gronow S."/>
            <person name="Severitt S."/>
            <person name="Schroder I."/>
            <person name="Tallon L."/>
            <person name="Sadzewicz L."/>
            <person name="Zhao X."/>
            <person name="Boylan J."/>
            <person name="Ott S."/>
            <person name="Bowen H."/>
            <person name="Vavikolanu K."/>
            <person name="Mehta A."/>
            <person name="Aluvathingal J."/>
            <person name="Nadendla S."/>
            <person name="Lowell S."/>
            <person name="Myers T."/>
            <person name="Yan Y."/>
            <person name="Sichtig H."/>
        </authorList>
    </citation>
    <scope>NUCLEOTIDE SEQUENCE [LARGE SCALE GENOMIC DNA]</scope>
    <source>
        <strain evidence="2 5">FDAARGOS_872</strain>
    </source>
</reference>
<dbReference type="Proteomes" id="UP000254603">
    <property type="component" value="Unassembled WGS sequence"/>
</dbReference>
<dbReference type="EMBL" id="CP065725">
    <property type="protein sequence ID" value="QPT40503.1"/>
    <property type="molecule type" value="Genomic_DNA"/>
</dbReference>
<keyword evidence="5" id="KW-1185">Reference proteome</keyword>
<organism evidence="3 4">
    <name type="scientific">Oligella ureolytica</name>
    <dbReference type="NCBI Taxonomy" id="90244"/>
    <lineage>
        <taxon>Bacteria</taxon>
        <taxon>Pseudomonadati</taxon>
        <taxon>Pseudomonadota</taxon>
        <taxon>Betaproteobacteria</taxon>
        <taxon>Burkholderiales</taxon>
        <taxon>Alcaligenaceae</taxon>
        <taxon>Oligella</taxon>
    </lineage>
</organism>
<dbReference type="InterPro" id="IPR043142">
    <property type="entry name" value="PapC-like_C_sf"/>
</dbReference>
<dbReference type="OrthoDB" id="8587at2"/>
<dbReference type="Proteomes" id="UP000594903">
    <property type="component" value="Chromosome"/>
</dbReference>
<protein>
    <submittedName>
        <fullName evidence="3">F1 capsule-anchoring protein</fullName>
    </submittedName>
    <submittedName>
        <fullName evidence="2">Fimbrial biogenesis outer membrane usher protein</fullName>
    </submittedName>
</protein>
<dbReference type="PANTHER" id="PTHR30451">
    <property type="entry name" value="OUTER MEMBRANE USHER PROTEIN"/>
    <property type="match status" value="1"/>
</dbReference>
<evidence type="ECO:0000313" key="2">
    <source>
        <dbReference type="EMBL" id="QPT40503.1"/>
    </source>
</evidence>
<dbReference type="InterPro" id="IPR042186">
    <property type="entry name" value="FimD_plug_dom"/>
</dbReference>
<dbReference type="PANTHER" id="PTHR30451:SF5">
    <property type="entry name" value="SLR0019 PROTEIN"/>
    <property type="match status" value="1"/>
</dbReference>
<dbReference type="Gene3D" id="2.60.40.2610">
    <property type="entry name" value="Outer membrane usher protein FimD, plug domain"/>
    <property type="match status" value="1"/>
</dbReference>
<dbReference type="AlphaFoldDB" id="A0A378XCE8"/>
<dbReference type="Pfam" id="PF00577">
    <property type="entry name" value="Usher"/>
    <property type="match status" value="1"/>
</dbReference>
<feature type="domain" description="PapC-like C-terminal" evidence="1">
    <location>
        <begin position="729"/>
        <end position="785"/>
    </location>
</feature>
<accession>A0A378XCE8</accession>
<dbReference type="GO" id="GO:0009297">
    <property type="term" value="P:pilus assembly"/>
    <property type="evidence" value="ECO:0007669"/>
    <property type="project" value="InterPro"/>
</dbReference>
<dbReference type="Gene3D" id="2.60.40.3110">
    <property type="match status" value="1"/>
</dbReference>
<dbReference type="GO" id="GO:0009279">
    <property type="term" value="C:cell outer membrane"/>
    <property type="evidence" value="ECO:0007669"/>
    <property type="project" value="TreeGrafter"/>
</dbReference>
<dbReference type="GO" id="GO:0015473">
    <property type="term" value="F:fimbrial usher porin activity"/>
    <property type="evidence" value="ECO:0007669"/>
    <property type="project" value="InterPro"/>
</dbReference>
<dbReference type="RefSeq" id="WP_083907449.1">
    <property type="nucleotide sequence ID" value="NZ_CP065725.1"/>
</dbReference>
<dbReference type="InterPro" id="IPR025949">
    <property type="entry name" value="PapC-like_C"/>
</dbReference>
<evidence type="ECO:0000313" key="5">
    <source>
        <dbReference type="Proteomes" id="UP000594903"/>
    </source>
</evidence>
<dbReference type="Gene3D" id="2.60.40.2070">
    <property type="match status" value="1"/>
</dbReference>
<sequence length="801" mass="88569">MLPVKRHKAFVVQKMPLSRLSICGFLLIGLQPIHVNAQDIPPAISPSELRLLQEAQADFNTVYLLVTLNGNKLPDLLPFTVKQGQLYTSPDVLLSMGFKDLDSSSPLLALDQIAGLQQHYQQEVQALSLTIPLDRLDHERRAFIQSSSPDIEVSKGTGLLLNYDLYSSYSSDKYKSLSLFAEGRFFTPYGVLSNTALYQSNYSPFNRRWHNQAVRLDTQWETSWQSAAISLRLGDTLTASLPWSRSTRIGGIQLSRNFALQPYLSTAPLPSFLGEAAVPSTAELYINGIKQYEQNVPSGPFEIQTMPYINGAGNATMVLTDTQGRQQSMSLPFYSTTMLLRQGLADWSIEAGYVRKDYGIRSDRYAKEEVFSGTLRYGLTNSITTELHAEGSRELLNYGVGANIRLGQLGVFTGSIANSRLDDKAFAKESGRQHSLGYQWQGKYFHVNASLTKANRKYKDIASLYGSEHPEINQTISTGINLGEWGSLGVSYIKLGYFEQEENRYVNAYWSKSIGRSTYVSINYNKSLSGNGSSSVYAGISFSLGDNYRVSSAVNHSDGQQRYTVDVNKTRRDNMGWSWNLHGSHAEDVSALHANADYRGRYGDYGVGARVDNNQQAAYLSTRGSVVAMSGGVFPGRQITDGFAVVSTNGIADVPVKLQNNRYGTTNRRGLLLVAPLNAYQHNKIDIDTMTLPANMSIDKVSTDISTQAKSGTRVLFKIEPIRAATVLLQDAQGEALKLGTQVVLNGKHSTMVGYDGIAYLDKLEDSNRLEVSGEQISCTIEFDFKLEEATIPQLGPFVCR</sequence>
<dbReference type="EMBL" id="UGSB01000001">
    <property type="protein sequence ID" value="SUA51337.1"/>
    <property type="molecule type" value="Genomic_DNA"/>
</dbReference>
<dbReference type="Pfam" id="PF13953">
    <property type="entry name" value="PapC_C"/>
    <property type="match status" value="1"/>
</dbReference>
<evidence type="ECO:0000259" key="1">
    <source>
        <dbReference type="Pfam" id="PF13953"/>
    </source>
</evidence>